<name>A0A2M4B5Z1_9DIPT</name>
<sequence length="77" mass="8464">MVKCALIRCAPPWRSWLRAVMASFARRTAMGKVSATARATAIARKVSGHRCATFPGPVDPSIVDRQQIRTQVPRSDV</sequence>
<evidence type="ECO:0000313" key="1">
    <source>
        <dbReference type="EMBL" id="MBW48410.1"/>
    </source>
</evidence>
<protein>
    <submittedName>
        <fullName evidence="1">Putative secreted protein</fullName>
    </submittedName>
</protein>
<organism evidence="1">
    <name type="scientific">Anopheles triannulatus</name>
    <dbReference type="NCBI Taxonomy" id="58253"/>
    <lineage>
        <taxon>Eukaryota</taxon>
        <taxon>Metazoa</taxon>
        <taxon>Ecdysozoa</taxon>
        <taxon>Arthropoda</taxon>
        <taxon>Hexapoda</taxon>
        <taxon>Insecta</taxon>
        <taxon>Pterygota</taxon>
        <taxon>Neoptera</taxon>
        <taxon>Endopterygota</taxon>
        <taxon>Diptera</taxon>
        <taxon>Nematocera</taxon>
        <taxon>Culicoidea</taxon>
        <taxon>Culicidae</taxon>
        <taxon>Anophelinae</taxon>
        <taxon>Anopheles</taxon>
    </lineage>
</organism>
<reference evidence="1" key="1">
    <citation type="submission" date="2018-01" db="EMBL/GenBank/DDBJ databases">
        <title>An insight into the sialome of Amazonian anophelines.</title>
        <authorList>
            <person name="Ribeiro J.M."/>
            <person name="Scarpassa V."/>
            <person name="Calvo E."/>
        </authorList>
    </citation>
    <scope>NUCLEOTIDE SEQUENCE</scope>
    <source>
        <tissue evidence="1">Salivary glands</tissue>
    </source>
</reference>
<proteinExistence type="predicted"/>
<accession>A0A2M4B5Z1</accession>
<dbReference type="EMBL" id="GGFK01015089">
    <property type="protein sequence ID" value="MBW48410.1"/>
    <property type="molecule type" value="Transcribed_RNA"/>
</dbReference>
<dbReference type="AlphaFoldDB" id="A0A2M4B5Z1"/>